<dbReference type="Pfam" id="PF00176">
    <property type="entry name" value="SNF2-rel_dom"/>
    <property type="match status" value="1"/>
</dbReference>
<evidence type="ECO:0000313" key="8">
    <source>
        <dbReference type="WBParaSite" id="TCONS_00002775.p1"/>
    </source>
</evidence>
<dbReference type="InterPro" id="IPR000330">
    <property type="entry name" value="SNF2_N"/>
</dbReference>
<dbReference type="CDD" id="cd18793">
    <property type="entry name" value="SF2_C_SNF"/>
    <property type="match status" value="1"/>
</dbReference>
<dbReference type="GO" id="GO:0016787">
    <property type="term" value="F:hydrolase activity"/>
    <property type="evidence" value="ECO:0007669"/>
    <property type="project" value="UniProtKB-KW"/>
</dbReference>
<dbReference type="PANTHER" id="PTHR45626">
    <property type="entry name" value="TRANSCRIPTION TERMINATION FACTOR 2-RELATED"/>
    <property type="match status" value="1"/>
</dbReference>
<evidence type="ECO:0000256" key="3">
    <source>
        <dbReference type="ARBA" id="ARBA00022840"/>
    </source>
</evidence>
<keyword evidence="3" id="KW-0067">ATP-binding</keyword>
<dbReference type="InterPro" id="IPR014001">
    <property type="entry name" value="Helicase_ATP-bd"/>
</dbReference>
<dbReference type="PANTHER" id="PTHR45626:SF50">
    <property type="entry name" value="TRANSCRIPTION TERMINATION FACTOR 2"/>
    <property type="match status" value="1"/>
</dbReference>
<name>A0A0K0EID4_STRER</name>
<dbReference type="InterPro" id="IPR049730">
    <property type="entry name" value="SNF2/RAD54-like_C"/>
</dbReference>
<proteinExistence type="predicted"/>
<keyword evidence="1" id="KW-0547">Nucleotide-binding</keyword>
<dbReference type="WBParaSite" id="TCONS_00002775.p1">
    <property type="protein sequence ID" value="TCONS_00002775.p1"/>
    <property type="gene ID" value="XLOC_002585"/>
</dbReference>
<keyword evidence="6" id="KW-1185">Reference proteome</keyword>
<dbReference type="Gene3D" id="3.40.50.300">
    <property type="entry name" value="P-loop containing nucleotide triphosphate hydrolases"/>
    <property type="match status" value="1"/>
</dbReference>
<dbReference type="InterPro" id="IPR001650">
    <property type="entry name" value="Helicase_C-like"/>
</dbReference>
<dbReference type="InterPro" id="IPR050628">
    <property type="entry name" value="SNF2_RAD54_helicase_TF"/>
</dbReference>
<accession>A0A0K0EID4</accession>
<dbReference type="AlphaFoldDB" id="A0A0K0EID4"/>
<dbReference type="Proteomes" id="UP000035681">
    <property type="component" value="Unplaced"/>
</dbReference>
<dbReference type="PROSITE" id="PS51192">
    <property type="entry name" value="HELICASE_ATP_BIND_1"/>
    <property type="match status" value="1"/>
</dbReference>
<dbReference type="SMART" id="SM00487">
    <property type="entry name" value="DEXDc"/>
    <property type="match status" value="1"/>
</dbReference>
<dbReference type="GO" id="GO:0008094">
    <property type="term" value="F:ATP-dependent activity, acting on DNA"/>
    <property type="evidence" value="ECO:0007669"/>
    <property type="project" value="TreeGrafter"/>
</dbReference>
<evidence type="ECO:0000259" key="4">
    <source>
        <dbReference type="PROSITE" id="PS51192"/>
    </source>
</evidence>
<feature type="domain" description="Helicase C-terminal" evidence="5">
    <location>
        <begin position="726"/>
        <end position="885"/>
    </location>
</feature>
<evidence type="ECO:0000256" key="1">
    <source>
        <dbReference type="ARBA" id="ARBA00022741"/>
    </source>
</evidence>
<dbReference type="PROSITE" id="PS51194">
    <property type="entry name" value="HELICASE_CTER"/>
    <property type="match status" value="1"/>
</dbReference>
<reference evidence="7" key="1">
    <citation type="submission" date="2015-08" db="UniProtKB">
        <authorList>
            <consortium name="WormBaseParasite"/>
        </authorList>
    </citation>
    <scope>IDENTIFICATION</scope>
</reference>
<evidence type="ECO:0000256" key="2">
    <source>
        <dbReference type="ARBA" id="ARBA00022801"/>
    </source>
</evidence>
<dbReference type="WBParaSite" id="SSTP_0000924000.1">
    <property type="protein sequence ID" value="SSTP_0000924000.1"/>
    <property type="gene ID" value="SSTP_0000924000"/>
</dbReference>
<sequence>MVSKSYKERFLNTSNLSGTCNDPIVIDDSDDENTVESSFKTFSSFCINGGACQITDFFRPLSNNIEADNEDIVSNKNNHNDLCLKPPKRRADSPINQGNIKVEKIENHCSKKIKLHDYPNEKKQSLLYNRSNIGISPSVDSKEFSNNDNFIKIKPKDDINDVVSVVQTSRSPDNKSNKLLLEKDNNLESSTNVYEIESRGDNFGTNFADGLYEQQLKNYRTYGKIITLDDETVGNILSIELAGKLSRGRVNDVQWDIISSKAHNLFKTVLSFVEHYDRKMKIETPRNFNGNLKPFQKEGLAFLVKRENSFPCGGILADDMGLGKTAQMISLILYQKDFFKNSKLELARVKKAKAKLLLPINATLVVAPTGLMKQWESEIRRFSKYGQLSIGIFYGNNRTKNPYDLAPYDVVLTSYGTVGSELAYLFENSDSEDDGDSEKSNKLKRKKKKSLSNTSVLSKVCFQRIILDEAHIIKNRKSLVSKACAHLSGLRRWCVTGTPIHNDLWDGFSLFRFLRTYPIDQESVWKYYINLSNKHGLSRLEILVQSILLRRTKDQVDEDGNCLVKLPDKNVEHITLDMDPSERLIYDQMFKAAQEFVRDFLEKYSDSRVDFENFEKSEISNNLFLNTSNLSTDPNDRFKNMACILVFLLRLRQACNHMFLTKSGIDLDCLNGGEDSTVQEDASTIVDSSTDIFLAESCKELNNDKKHLQVFECDFISSKLTALLEKIDKILSETNDKIIIVSQWTSMLRLLHPHLKQRKIEFVEITGEVDSKVRQLAQEDINNCNRNKRIMLLSLKAGGVGLNLIGANHVFILDPHWNPFMEDQACDRVYRIGQTKNVFIHKFICNNTIEQRVLNLQEKKRNLSNTFLKKAGSKKGYKLTNDDLAYLFEVK</sequence>
<dbReference type="SUPFAM" id="SSF52540">
    <property type="entry name" value="P-loop containing nucleoside triphosphate hydrolases"/>
    <property type="match status" value="2"/>
</dbReference>
<dbReference type="InterPro" id="IPR027417">
    <property type="entry name" value="P-loop_NTPase"/>
</dbReference>
<evidence type="ECO:0000313" key="6">
    <source>
        <dbReference type="Proteomes" id="UP000035681"/>
    </source>
</evidence>
<dbReference type="Gene3D" id="3.40.50.10810">
    <property type="entry name" value="Tandem AAA-ATPase domain"/>
    <property type="match status" value="1"/>
</dbReference>
<organism evidence="7">
    <name type="scientific">Strongyloides stercoralis</name>
    <name type="common">Threadworm</name>
    <dbReference type="NCBI Taxonomy" id="6248"/>
    <lineage>
        <taxon>Eukaryota</taxon>
        <taxon>Metazoa</taxon>
        <taxon>Ecdysozoa</taxon>
        <taxon>Nematoda</taxon>
        <taxon>Chromadorea</taxon>
        <taxon>Rhabditida</taxon>
        <taxon>Tylenchina</taxon>
        <taxon>Panagrolaimomorpha</taxon>
        <taxon>Strongyloidoidea</taxon>
        <taxon>Strongyloididae</taxon>
        <taxon>Strongyloides</taxon>
    </lineage>
</organism>
<protein>
    <submittedName>
        <fullName evidence="7">Helicase ATP-binding domain-containing protein</fullName>
    </submittedName>
    <submittedName>
        <fullName evidence="8">Helicase C-terminal domain-containing protein</fullName>
    </submittedName>
</protein>
<dbReference type="Pfam" id="PF00271">
    <property type="entry name" value="Helicase_C"/>
    <property type="match status" value="1"/>
</dbReference>
<dbReference type="STRING" id="6248.A0A0K0EID4"/>
<evidence type="ECO:0000259" key="5">
    <source>
        <dbReference type="PROSITE" id="PS51194"/>
    </source>
</evidence>
<dbReference type="GO" id="GO:0006281">
    <property type="term" value="P:DNA repair"/>
    <property type="evidence" value="ECO:0007669"/>
    <property type="project" value="TreeGrafter"/>
</dbReference>
<dbReference type="GO" id="GO:0005524">
    <property type="term" value="F:ATP binding"/>
    <property type="evidence" value="ECO:0007669"/>
    <property type="project" value="UniProtKB-KW"/>
</dbReference>
<feature type="domain" description="Helicase ATP-binding" evidence="4">
    <location>
        <begin position="305"/>
        <end position="517"/>
    </location>
</feature>
<dbReference type="SMART" id="SM00490">
    <property type="entry name" value="HELICc"/>
    <property type="match status" value="1"/>
</dbReference>
<dbReference type="InterPro" id="IPR038718">
    <property type="entry name" value="SNF2-like_sf"/>
</dbReference>
<evidence type="ECO:0000313" key="7">
    <source>
        <dbReference type="WBParaSite" id="SSTP_0000924000.1"/>
    </source>
</evidence>
<keyword evidence="2" id="KW-0378">Hydrolase</keyword>
<dbReference type="GO" id="GO:0005634">
    <property type="term" value="C:nucleus"/>
    <property type="evidence" value="ECO:0007669"/>
    <property type="project" value="TreeGrafter"/>
</dbReference>
<dbReference type="CDD" id="cd18008">
    <property type="entry name" value="DEXDc_SHPRH-like"/>
    <property type="match status" value="1"/>
</dbReference>